<dbReference type="RefSeq" id="WP_306829755.1">
    <property type="nucleotide sequence ID" value="NZ_JAUSRF010000001.1"/>
</dbReference>
<sequence>MKTVSDELLDELMGIMREASAGEILPRFRSVTSDSIRAKTAADDIVTDADIASERLISERLKARLPGITIIGEEAVSEDASILAKLADADLAAVIDPVDGTWHFAHGTPMFGSILAIVSGGKTIAGIIHYPVLGDFLVARPGLGAWHVATDGARTRLSVAAPGPVNEMHGFIPLHMFEPGRRAELAPRVLKFLRVTTWRCSAWEYRMLATGAMSFCLNDSLKPWDHAAGVLIHAEAGGYAATMAGEVYRPTMTQGHLLTAPDKLSWQAIVEALTED</sequence>
<dbReference type="PANTHER" id="PTHR20854">
    <property type="entry name" value="INOSITOL MONOPHOSPHATASE"/>
    <property type="match status" value="1"/>
</dbReference>
<evidence type="ECO:0000256" key="3">
    <source>
        <dbReference type="ARBA" id="ARBA00022801"/>
    </source>
</evidence>
<dbReference type="Pfam" id="PF00459">
    <property type="entry name" value="Inositol_P"/>
    <property type="match status" value="1"/>
</dbReference>
<name>A0ABT9PM90_9HYPH</name>
<dbReference type="Proteomes" id="UP001241472">
    <property type="component" value="Unassembled WGS sequence"/>
</dbReference>
<dbReference type="Gene3D" id="3.30.540.10">
    <property type="entry name" value="Fructose-1,6-Bisphosphatase, subunit A, domain 1"/>
    <property type="match status" value="1"/>
</dbReference>
<evidence type="ECO:0000313" key="6">
    <source>
        <dbReference type="Proteomes" id="UP001241472"/>
    </source>
</evidence>
<comment type="caution">
    <text evidence="5">The sequence shown here is derived from an EMBL/GenBank/DDBJ whole genome shotgun (WGS) entry which is preliminary data.</text>
</comment>
<accession>A0ABT9PM90</accession>
<organism evidence="5 6">
    <name type="scientific">Neorhizobium huautlense</name>
    <dbReference type="NCBI Taxonomy" id="67774"/>
    <lineage>
        <taxon>Bacteria</taxon>
        <taxon>Pseudomonadati</taxon>
        <taxon>Pseudomonadota</taxon>
        <taxon>Alphaproteobacteria</taxon>
        <taxon>Hyphomicrobiales</taxon>
        <taxon>Rhizobiaceae</taxon>
        <taxon>Rhizobium/Agrobacterium group</taxon>
        <taxon>Neorhizobium</taxon>
    </lineage>
</organism>
<evidence type="ECO:0000256" key="1">
    <source>
        <dbReference type="ARBA" id="ARBA00009759"/>
    </source>
</evidence>
<keyword evidence="3" id="KW-0378">Hydrolase</keyword>
<reference evidence="5 6" key="1">
    <citation type="submission" date="2023-07" db="EMBL/GenBank/DDBJ databases">
        <title>Sorghum-associated microbial communities from plants grown in Nebraska, USA.</title>
        <authorList>
            <person name="Schachtman D."/>
        </authorList>
    </citation>
    <scope>NUCLEOTIDE SEQUENCE [LARGE SCALE GENOMIC DNA]</scope>
    <source>
        <strain evidence="5 6">DS1307</strain>
    </source>
</reference>
<comment type="similarity">
    <text evidence="1">Belongs to the inositol monophosphatase superfamily.</text>
</comment>
<proteinExistence type="inferred from homology"/>
<protein>
    <submittedName>
        <fullName evidence="5">Fructose-1,6-bisphosphatase/inositol monophosphatase family enzyme</fullName>
    </submittedName>
</protein>
<dbReference type="PROSITE" id="PS00629">
    <property type="entry name" value="IMP_1"/>
    <property type="match status" value="1"/>
</dbReference>
<dbReference type="PANTHER" id="PTHR20854:SF4">
    <property type="entry name" value="INOSITOL-1-MONOPHOSPHATASE-RELATED"/>
    <property type="match status" value="1"/>
</dbReference>
<keyword evidence="2" id="KW-0479">Metal-binding</keyword>
<gene>
    <name evidence="5" type="ORF">J2T09_000019</name>
</gene>
<dbReference type="Gene3D" id="3.40.190.80">
    <property type="match status" value="1"/>
</dbReference>
<dbReference type="InterPro" id="IPR000760">
    <property type="entry name" value="Inositol_monophosphatase-like"/>
</dbReference>
<dbReference type="EMBL" id="JAUSRF010000001">
    <property type="protein sequence ID" value="MDP9835278.1"/>
    <property type="molecule type" value="Genomic_DNA"/>
</dbReference>
<dbReference type="SUPFAM" id="SSF56655">
    <property type="entry name" value="Carbohydrate phosphatase"/>
    <property type="match status" value="1"/>
</dbReference>
<keyword evidence="6" id="KW-1185">Reference proteome</keyword>
<evidence type="ECO:0000313" key="5">
    <source>
        <dbReference type="EMBL" id="MDP9835278.1"/>
    </source>
</evidence>
<evidence type="ECO:0000256" key="2">
    <source>
        <dbReference type="ARBA" id="ARBA00022723"/>
    </source>
</evidence>
<dbReference type="InterPro" id="IPR020583">
    <property type="entry name" value="Inositol_monoP_metal-BS"/>
</dbReference>
<dbReference type="PRINTS" id="PR00377">
    <property type="entry name" value="IMPHPHTASES"/>
</dbReference>
<evidence type="ECO:0000256" key="4">
    <source>
        <dbReference type="ARBA" id="ARBA00022842"/>
    </source>
</evidence>
<keyword evidence="4" id="KW-0460">Magnesium</keyword>